<keyword evidence="3" id="KW-1185">Reference proteome</keyword>
<dbReference type="Gene3D" id="2.40.70.10">
    <property type="entry name" value="Acid Proteases"/>
    <property type="match status" value="1"/>
</dbReference>
<dbReference type="SUPFAM" id="SSF50630">
    <property type="entry name" value="Acid proteases"/>
    <property type="match status" value="1"/>
</dbReference>
<evidence type="ECO:0000313" key="2">
    <source>
        <dbReference type="EMBL" id="KAF1949991.1"/>
    </source>
</evidence>
<dbReference type="CDD" id="cd00303">
    <property type="entry name" value="retropepsin_like"/>
    <property type="match status" value="2"/>
</dbReference>
<accession>A0A6A5TBL3</accession>
<feature type="region of interest" description="Disordered" evidence="1">
    <location>
        <begin position="431"/>
        <end position="456"/>
    </location>
</feature>
<dbReference type="AlphaFoldDB" id="A0A6A5TBL3"/>
<proteinExistence type="predicted"/>
<dbReference type="Proteomes" id="UP000800035">
    <property type="component" value="Unassembled WGS sequence"/>
</dbReference>
<protein>
    <submittedName>
        <fullName evidence="2">Uncharacterized protein</fullName>
    </submittedName>
</protein>
<evidence type="ECO:0000313" key="3">
    <source>
        <dbReference type="Proteomes" id="UP000800035"/>
    </source>
</evidence>
<dbReference type="EMBL" id="ML977029">
    <property type="protein sequence ID" value="KAF1949991.1"/>
    <property type="molecule type" value="Genomic_DNA"/>
</dbReference>
<reference evidence="2" key="1">
    <citation type="journal article" date="2020" name="Stud. Mycol.">
        <title>101 Dothideomycetes genomes: a test case for predicting lifestyles and emergence of pathogens.</title>
        <authorList>
            <person name="Haridas S."/>
            <person name="Albert R."/>
            <person name="Binder M."/>
            <person name="Bloem J."/>
            <person name="Labutti K."/>
            <person name="Salamov A."/>
            <person name="Andreopoulos B."/>
            <person name="Baker S."/>
            <person name="Barry K."/>
            <person name="Bills G."/>
            <person name="Bluhm B."/>
            <person name="Cannon C."/>
            <person name="Castanera R."/>
            <person name="Culley D."/>
            <person name="Daum C."/>
            <person name="Ezra D."/>
            <person name="Gonzalez J."/>
            <person name="Henrissat B."/>
            <person name="Kuo A."/>
            <person name="Liang C."/>
            <person name="Lipzen A."/>
            <person name="Lutzoni F."/>
            <person name="Magnuson J."/>
            <person name="Mondo S."/>
            <person name="Nolan M."/>
            <person name="Ohm R."/>
            <person name="Pangilinan J."/>
            <person name="Park H.-J."/>
            <person name="Ramirez L."/>
            <person name="Alfaro M."/>
            <person name="Sun H."/>
            <person name="Tritt A."/>
            <person name="Yoshinaga Y."/>
            <person name="Zwiers L.-H."/>
            <person name="Turgeon B."/>
            <person name="Goodwin S."/>
            <person name="Spatafora J."/>
            <person name="Crous P."/>
            <person name="Grigoriev I."/>
        </authorList>
    </citation>
    <scope>NUCLEOTIDE SEQUENCE</scope>
    <source>
        <strain evidence="2">CBS 675.92</strain>
    </source>
</reference>
<gene>
    <name evidence="2" type="ORF">CC80DRAFT_539850</name>
</gene>
<feature type="compositionally biased region" description="Basic and acidic residues" evidence="1">
    <location>
        <begin position="445"/>
        <end position="456"/>
    </location>
</feature>
<evidence type="ECO:0000256" key="1">
    <source>
        <dbReference type="SAM" id="MobiDB-lite"/>
    </source>
</evidence>
<sequence length="495" mass="55260">MASAIAKPHGILRRLLLGSWADEREDIPFDPALRPGQMRRKIYSLHTSPSSRWSFDIGDDSHGAYDPRKERLLRGTHDMKGTRARYREDGTGIEDATKPLSGGTDRHHTWRRSATLPMSIGTVPVTAIPDTGSDENAISSDFAKEIGLQIENNTSSPVTFQPANGRSIKSSGIASTTCFFGKGLNKQPKTSIFFNVFPKLAVPVLIGRVFLQATETLTKHIDRLEVSHCPPSVLPRILHLNRPQQRLRCYLNVNLAYANADTGAEMNLASPEFAAQRGFQIEKPDAEHQEVELADGSRAPISGQFRARFDTFDRPSRDGLRPRPHEVYFYILDNLTTDVLLCGDLLFEISAFSDQQNSFVDLDCLGIFSDLNLVKWPSRLEKRLLRIPRSQPSASTAPAGVTSGLAPKDSLAALEVAFVLELDDDDAREQYRRQSADRGISYLSEPDKSRKRALEDTRRQLYDENYVKRLQEHNVRMAAMKLQNRAASNASGSTP</sequence>
<dbReference type="InterPro" id="IPR021109">
    <property type="entry name" value="Peptidase_aspartic_dom_sf"/>
</dbReference>
<name>A0A6A5TBL3_9PLEO</name>
<organism evidence="2 3">
    <name type="scientific">Byssothecium circinans</name>
    <dbReference type="NCBI Taxonomy" id="147558"/>
    <lineage>
        <taxon>Eukaryota</taxon>
        <taxon>Fungi</taxon>
        <taxon>Dikarya</taxon>
        <taxon>Ascomycota</taxon>
        <taxon>Pezizomycotina</taxon>
        <taxon>Dothideomycetes</taxon>
        <taxon>Pleosporomycetidae</taxon>
        <taxon>Pleosporales</taxon>
        <taxon>Massarineae</taxon>
        <taxon>Massarinaceae</taxon>
        <taxon>Byssothecium</taxon>
    </lineage>
</organism>
<dbReference type="OrthoDB" id="6079484at2759"/>